<dbReference type="EC" id="2.7.1.31" evidence="5"/>
<keyword evidence="2 4" id="KW-0808">Transferase</keyword>
<dbReference type="AlphaFoldDB" id="A0A841AFQ5"/>
<dbReference type="InterPro" id="IPR018193">
    <property type="entry name" value="Glyc_kinase_flavodox-like_fold"/>
</dbReference>
<dbReference type="Gene3D" id="3.40.50.10350">
    <property type="entry name" value="Glycerate kinase, domain 1"/>
    <property type="match status" value="1"/>
</dbReference>
<organism evidence="5 6">
    <name type="scientific">Conyzicola lurida</name>
    <dbReference type="NCBI Taxonomy" id="1172621"/>
    <lineage>
        <taxon>Bacteria</taxon>
        <taxon>Bacillati</taxon>
        <taxon>Actinomycetota</taxon>
        <taxon>Actinomycetes</taxon>
        <taxon>Micrococcales</taxon>
        <taxon>Microbacteriaceae</taxon>
        <taxon>Conyzicola</taxon>
    </lineage>
</organism>
<dbReference type="GO" id="GO:0031388">
    <property type="term" value="P:organic acid phosphorylation"/>
    <property type="evidence" value="ECO:0007669"/>
    <property type="project" value="UniProtKB-UniRule"/>
</dbReference>
<dbReference type="InterPro" id="IPR036129">
    <property type="entry name" value="Glycerate_kinase_sf"/>
</dbReference>
<dbReference type="InterPro" id="IPR018197">
    <property type="entry name" value="Glycerate_kinase_RE-like"/>
</dbReference>
<keyword evidence="3 4" id="KW-0418">Kinase</keyword>
<dbReference type="PANTHER" id="PTHR21599:SF0">
    <property type="entry name" value="GLYCERATE KINASE"/>
    <property type="match status" value="1"/>
</dbReference>
<evidence type="ECO:0000313" key="5">
    <source>
        <dbReference type="EMBL" id="MBB5842620.1"/>
    </source>
</evidence>
<dbReference type="Gene3D" id="3.90.1510.10">
    <property type="entry name" value="Glycerate kinase, domain 2"/>
    <property type="match status" value="1"/>
</dbReference>
<evidence type="ECO:0000256" key="3">
    <source>
        <dbReference type="ARBA" id="ARBA00022777"/>
    </source>
</evidence>
<dbReference type="RefSeq" id="WP_184234106.1">
    <property type="nucleotide sequence ID" value="NZ_JACHMJ010000001.1"/>
</dbReference>
<evidence type="ECO:0000256" key="2">
    <source>
        <dbReference type="ARBA" id="ARBA00022679"/>
    </source>
</evidence>
<accession>A0A841AFQ5</accession>
<dbReference type="PIRSF" id="PIRSF006078">
    <property type="entry name" value="GlxK"/>
    <property type="match status" value="1"/>
</dbReference>
<dbReference type="NCBIfam" id="TIGR00045">
    <property type="entry name" value="glycerate kinase"/>
    <property type="match status" value="1"/>
</dbReference>
<proteinExistence type="inferred from homology"/>
<dbReference type="Pfam" id="PF02595">
    <property type="entry name" value="Gly_kinase"/>
    <property type="match status" value="1"/>
</dbReference>
<evidence type="ECO:0000256" key="4">
    <source>
        <dbReference type="PIRNR" id="PIRNR006078"/>
    </source>
</evidence>
<comment type="similarity">
    <text evidence="1 4">Belongs to the glycerate kinase type-1 family.</text>
</comment>
<dbReference type="SUPFAM" id="SSF110738">
    <property type="entry name" value="Glycerate kinase I"/>
    <property type="match status" value="1"/>
</dbReference>
<evidence type="ECO:0000256" key="1">
    <source>
        <dbReference type="ARBA" id="ARBA00006284"/>
    </source>
</evidence>
<dbReference type="GO" id="GO:0008887">
    <property type="term" value="F:glycerate kinase activity"/>
    <property type="evidence" value="ECO:0007669"/>
    <property type="project" value="UniProtKB-UniRule"/>
</dbReference>
<sequence length="368" mass="35432">MSLSIVIAPDSFKGSLSARDVADAIAAGWRSVRPHDSLTLVPQADGGEGTLDAVEAAVPGSVRRGAGLVTGPDGRPTPGEWLELPGGVAVVELAQASGLPLMRSLDPLGATTRGLGEVIRAALDAGATSLVIGLGGSASTDGGTGALSALGLRLTDAAGATLADGGAALARLAAVDDAALIPAPPGGVLLLSDVTAPLLGPAGAAAVFGPQKGAGPVEVAQLDAALATLASVLGGDPALPGTGAAGGTGYGFEAAWGARIESGADYLAGLGGLGAAVDGAQVLLLGEGRFDTQSLGGKVVGQLLQRAEAHGVRPGVIAGQVAATAVVGGEPVWTCALVDIAGSLDAAIAEPAHWLREAGAAAARHFGG</sequence>
<reference evidence="5 6" key="1">
    <citation type="submission" date="2020-08" db="EMBL/GenBank/DDBJ databases">
        <title>Sequencing the genomes of 1000 actinobacteria strains.</title>
        <authorList>
            <person name="Klenk H.-P."/>
        </authorList>
    </citation>
    <scope>NUCLEOTIDE SEQUENCE [LARGE SCALE GENOMIC DNA]</scope>
    <source>
        <strain evidence="5 6">DSM 105784</strain>
    </source>
</reference>
<name>A0A841AFQ5_9MICO</name>
<keyword evidence="6" id="KW-1185">Reference proteome</keyword>
<dbReference type="Proteomes" id="UP000536685">
    <property type="component" value="Unassembled WGS sequence"/>
</dbReference>
<dbReference type="PANTHER" id="PTHR21599">
    <property type="entry name" value="GLYCERATE KINASE"/>
    <property type="match status" value="1"/>
</dbReference>
<gene>
    <name evidence="5" type="ORF">HD599_000943</name>
</gene>
<evidence type="ECO:0000313" key="6">
    <source>
        <dbReference type="Proteomes" id="UP000536685"/>
    </source>
</evidence>
<comment type="caution">
    <text evidence="5">The sequence shown here is derived from an EMBL/GenBank/DDBJ whole genome shotgun (WGS) entry which is preliminary data.</text>
</comment>
<dbReference type="EMBL" id="JACHMJ010000001">
    <property type="protein sequence ID" value="MBB5842620.1"/>
    <property type="molecule type" value="Genomic_DNA"/>
</dbReference>
<dbReference type="InterPro" id="IPR004381">
    <property type="entry name" value="Glycerate_kinase"/>
</dbReference>
<protein>
    <submittedName>
        <fullName evidence="5">Glycerate kinase</fullName>
        <ecNumber evidence="5">2.7.1.31</ecNumber>
    </submittedName>
</protein>